<name>A0AAE6UMY0_9PSED</name>
<gene>
    <name evidence="2" type="ORF">GMO17_21375</name>
</gene>
<evidence type="ECO:0000313" key="3">
    <source>
        <dbReference type="Proteomes" id="UP000423413"/>
    </source>
</evidence>
<organism evidence="2 3">
    <name type="scientific">Pseudomonas coronafaciens pv. coronafaciens</name>
    <dbReference type="NCBI Taxonomy" id="235275"/>
    <lineage>
        <taxon>Bacteria</taxon>
        <taxon>Pseudomonadati</taxon>
        <taxon>Pseudomonadota</taxon>
        <taxon>Gammaproteobacteria</taxon>
        <taxon>Pseudomonadales</taxon>
        <taxon>Pseudomonadaceae</taxon>
        <taxon>Pseudomonas</taxon>
        <taxon>Pseudomonas coronafaciens</taxon>
    </lineage>
</organism>
<reference evidence="2 3" key="1">
    <citation type="submission" date="2019-11" db="EMBL/GenBank/DDBJ databases">
        <title>Complete genome sequence of Pseudomonas syringae pv. coronafaciens isolate B19001 originated in imported oat cereal.</title>
        <authorList>
            <person name="Kim S.M."/>
            <person name="Lee B.C."/>
            <person name="Seo S.J."/>
            <person name="Lee J.E."/>
            <person name="Choi N.J."/>
            <person name="Park J.H."/>
        </authorList>
    </citation>
    <scope>NUCLEOTIDE SEQUENCE [LARGE SCALE GENOMIC DNA]</scope>
    <source>
        <strain evidence="2 3">B19001</strain>
    </source>
</reference>
<sequence>MLAQHMAKANKELKAGMEVRIPAIPADASKVLGMCDALNGFDDAAALSNALKARVANTTAHRSPPFSQRCVSPTNAMRGPPSCAARWKALSPNRYPRRPADKLTVPPLALASPPLQVAAAHLPFPGIGHLRKEEKG</sequence>
<dbReference type="EMBL" id="CP046441">
    <property type="protein sequence ID" value="QGT83534.1"/>
    <property type="molecule type" value="Genomic_DNA"/>
</dbReference>
<accession>A0AAE6UMY0</accession>
<evidence type="ECO:0000256" key="1">
    <source>
        <dbReference type="SAM" id="MobiDB-lite"/>
    </source>
</evidence>
<dbReference type="AlphaFoldDB" id="A0AAE6UMY0"/>
<feature type="region of interest" description="Disordered" evidence="1">
    <location>
        <begin position="58"/>
        <end position="78"/>
    </location>
</feature>
<feature type="compositionally biased region" description="Polar residues" evidence="1">
    <location>
        <begin position="58"/>
        <end position="75"/>
    </location>
</feature>
<protein>
    <submittedName>
        <fullName evidence="2">Uncharacterized protein</fullName>
    </submittedName>
</protein>
<proteinExistence type="predicted"/>
<dbReference type="Proteomes" id="UP000423413">
    <property type="component" value="Chromosome"/>
</dbReference>
<evidence type="ECO:0000313" key="2">
    <source>
        <dbReference type="EMBL" id="QGT83534.1"/>
    </source>
</evidence>